<proteinExistence type="predicted"/>
<protein>
    <submittedName>
        <fullName evidence="2">G11287 protein</fullName>
    </submittedName>
</protein>
<evidence type="ECO:0000256" key="1">
    <source>
        <dbReference type="SAM" id="MobiDB-lite"/>
    </source>
</evidence>
<comment type="caution">
    <text evidence="2">The sequence shown here is derived from an EMBL/GenBank/DDBJ whole genome shotgun (WGS) entry which is preliminary data.</text>
</comment>
<dbReference type="Proteomes" id="UP001497392">
    <property type="component" value="Unassembled WGS sequence"/>
</dbReference>
<evidence type="ECO:0000313" key="2">
    <source>
        <dbReference type="EMBL" id="CAL5228200.1"/>
    </source>
</evidence>
<keyword evidence="3" id="KW-1185">Reference proteome</keyword>
<feature type="region of interest" description="Disordered" evidence="1">
    <location>
        <begin position="226"/>
        <end position="289"/>
    </location>
</feature>
<feature type="region of interest" description="Disordered" evidence="1">
    <location>
        <begin position="1"/>
        <end position="22"/>
    </location>
</feature>
<feature type="compositionally biased region" description="Basic and acidic residues" evidence="1">
    <location>
        <begin position="1"/>
        <end position="12"/>
    </location>
</feature>
<dbReference type="PANTHER" id="PTHR31385:SF1">
    <property type="entry name" value="PUTATIVE (DUF220)-RELATED"/>
    <property type="match status" value="1"/>
</dbReference>
<accession>A0ABP1G7J7</accession>
<gene>
    <name evidence="2" type="primary">g11287</name>
    <name evidence="2" type="ORF">VP750_LOCUS10106</name>
</gene>
<dbReference type="PANTHER" id="PTHR31385">
    <property type="entry name" value="PUTATIVE (DUF220)-RELATED"/>
    <property type="match status" value="1"/>
</dbReference>
<feature type="compositionally biased region" description="Acidic residues" evidence="1">
    <location>
        <begin position="232"/>
        <end position="245"/>
    </location>
</feature>
<organism evidence="2 3">
    <name type="scientific">Coccomyxa viridis</name>
    <dbReference type="NCBI Taxonomy" id="1274662"/>
    <lineage>
        <taxon>Eukaryota</taxon>
        <taxon>Viridiplantae</taxon>
        <taxon>Chlorophyta</taxon>
        <taxon>core chlorophytes</taxon>
        <taxon>Trebouxiophyceae</taxon>
        <taxon>Trebouxiophyceae incertae sedis</taxon>
        <taxon>Coccomyxaceae</taxon>
        <taxon>Coccomyxa</taxon>
    </lineage>
</organism>
<evidence type="ECO:0000313" key="3">
    <source>
        <dbReference type="Proteomes" id="UP001497392"/>
    </source>
</evidence>
<feature type="compositionally biased region" description="Basic and acidic residues" evidence="1">
    <location>
        <begin position="252"/>
        <end position="289"/>
    </location>
</feature>
<reference evidence="2 3" key="1">
    <citation type="submission" date="2024-06" db="EMBL/GenBank/DDBJ databases">
        <authorList>
            <person name="Kraege A."/>
            <person name="Thomma B."/>
        </authorList>
    </citation>
    <scope>NUCLEOTIDE SEQUENCE [LARGE SCALE GENOMIC DNA]</scope>
</reference>
<dbReference type="EMBL" id="CAXHTA020000018">
    <property type="protein sequence ID" value="CAL5228200.1"/>
    <property type="molecule type" value="Genomic_DNA"/>
</dbReference>
<sequence length="289" mass="32204">MGDQDDLKELPKAPHNLAGESIDRDKAGQYQIKVSNASGYLCHIHVESIYDCPPQTLFRIFTNPDNTGIFRDIKKRGKRRVLELDPAGRKIVEVEQIGEAKVLWKKREFTTLLTVDEDERDPNELRTAFTLIRSDILSRFNGCWSMMPILNEEETHVVGTRAVLDQDILPAGAPAFLAHVPILGGALRGICVRAVKRMVEDLNVALDRLRSGEPIESVLTPAAPVASHVLDDDMDSDDDVEDDVAAEPTNGKSHDGTTPAHKEDGKVKESSHWEKESWNNEGKDEKGQH</sequence>
<name>A0ABP1G7J7_9CHLO</name>